<keyword evidence="10" id="KW-0966">Cell projection</keyword>
<dbReference type="InterPro" id="IPR002191">
    <property type="entry name" value="Bac_export_3"/>
</dbReference>
<name>A0A267MP06_9FIRM</name>
<evidence type="ECO:0000256" key="9">
    <source>
        <dbReference type="RuleBase" id="RU364090"/>
    </source>
</evidence>
<keyword evidence="6 9" id="KW-1133">Transmembrane helix</keyword>
<evidence type="ECO:0000313" key="11">
    <source>
        <dbReference type="Proteomes" id="UP000216024"/>
    </source>
</evidence>
<dbReference type="PANTHER" id="PTHR34040:SF2">
    <property type="entry name" value="FLAGELLAR BIOSYNTHETIC PROTEIN FLIQ"/>
    <property type="match status" value="1"/>
</dbReference>
<keyword evidence="7 9" id="KW-0472">Membrane</keyword>
<keyword evidence="4 9" id="KW-1003">Cell membrane</keyword>
<evidence type="ECO:0000256" key="8">
    <source>
        <dbReference type="ARBA" id="ARBA00023143"/>
    </source>
</evidence>
<feature type="transmembrane region" description="Helical" evidence="9">
    <location>
        <begin position="17"/>
        <end position="39"/>
    </location>
</feature>
<keyword evidence="11" id="KW-1185">Reference proteome</keyword>
<dbReference type="OrthoDB" id="9806440at2"/>
<evidence type="ECO:0000256" key="5">
    <source>
        <dbReference type="ARBA" id="ARBA00022692"/>
    </source>
</evidence>
<proteinExistence type="inferred from homology"/>
<reference evidence="10 11" key="1">
    <citation type="submission" date="2017-06" db="EMBL/GenBank/DDBJ databases">
        <title>Draft genome sequence of anaerobic fermentative bacterium Anaeromicrobium sediminis DY2726D isolated from West Pacific Ocean sediments.</title>
        <authorList>
            <person name="Zeng X."/>
        </authorList>
    </citation>
    <scope>NUCLEOTIDE SEQUENCE [LARGE SCALE GENOMIC DNA]</scope>
    <source>
        <strain evidence="10 11">DY2726D</strain>
    </source>
</reference>
<sequence length="89" mass="9959">MSQGLIVELLQQSMTKVILLAAPMLMLSLFMGLAISIFQATTQIQEQTLTFVPKILSVLIAIIVFGPWILNTIVDYTEGLFLNIDKYIQ</sequence>
<dbReference type="NCBIfam" id="TIGR01402">
    <property type="entry name" value="fliQ"/>
    <property type="match status" value="1"/>
</dbReference>
<dbReference type="AlphaFoldDB" id="A0A267MP06"/>
<dbReference type="PANTHER" id="PTHR34040">
    <property type="entry name" value="FLAGELLAR BIOSYNTHETIC PROTEIN FLIQ"/>
    <property type="match status" value="1"/>
</dbReference>
<comment type="subcellular location">
    <subcellularLocation>
        <location evidence="1 9">Cell membrane</location>
        <topology evidence="1">Multi-pass membrane protein</topology>
    </subcellularLocation>
    <subcellularLocation>
        <location evidence="9">Bacterial flagellum basal body</location>
    </subcellularLocation>
</comment>
<dbReference type="GO" id="GO:0044780">
    <property type="term" value="P:bacterial-type flagellum assembly"/>
    <property type="evidence" value="ECO:0007669"/>
    <property type="project" value="InterPro"/>
</dbReference>
<keyword evidence="10" id="KW-0969">Cilium</keyword>
<dbReference type="InterPro" id="IPR006305">
    <property type="entry name" value="FliQ"/>
</dbReference>
<protein>
    <recommendedName>
        <fullName evidence="3 9">Flagellar biosynthetic protein FliQ</fullName>
    </recommendedName>
</protein>
<keyword evidence="8 9" id="KW-0975">Bacterial flagellum</keyword>
<evidence type="ECO:0000256" key="3">
    <source>
        <dbReference type="ARBA" id="ARBA00021718"/>
    </source>
</evidence>
<dbReference type="PRINTS" id="PR00952">
    <property type="entry name" value="TYPE3IMQPROT"/>
</dbReference>
<evidence type="ECO:0000256" key="2">
    <source>
        <dbReference type="ARBA" id="ARBA00006156"/>
    </source>
</evidence>
<evidence type="ECO:0000313" key="10">
    <source>
        <dbReference type="EMBL" id="PAB61256.1"/>
    </source>
</evidence>
<evidence type="ECO:0000256" key="4">
    <source>
        <dbReference type="ARBA" id="ARBA00022475"/>
    </source>
</evidence>
<keyword evidence="5 9" id="KW-0812">Transmembrane</keyword>
<feature type="transmembrane region" description="Helical" evidence="9">
    <location>
        <begin position="51"/>
        <end position="70"/>
    </location>
</feature>
<dbReference type="GO" id="GO:0009306">
    <property type="term" value="P:protein secretion"/>
    <property type="evidence" value="ECO:0007669"/>
    <property type="project" value="InterPro"/>
</dbReference>
<dbReference type="GO" id="GO:0005886">
    <property type="term" value="C:plasma membrane"/>
    <property type="evidence" value="ECO:0007669"/>
    <property type="project" value="UniProtKB-SubCell"/>
</dbReference>
<evidence type="ECO:0000256" key="1">
    <source>
        <dbReference type="ARBA" id="ARBA00004651"/>
    </source>
</evidence>
<dbReference type="Proteomes" id="UP000216024">
    <property type="component" value="Unassembled WGS sequence"/>
</dbReference>
<comment type="function">
    <text evidence="9">Role in flagellar biosynthesis.</text>
</comment>
<evidence type="ECO:0000256" key="6">
    <source>
        <dbReference type="ARBA" id="ARBA00022989"/>
    </source>
</evidence>
<organism evidence="10 11">
    <name type="scientific">Anaeromicrobium sediminis</name>
    <dbReference type="NCBI Taxonomy" id="1478221"/>
    <lineage>
        <taxon>Bacteria</taxon>
        <taxon>Bacillati</taxon>
        <taxon>Bacillota</taxon>
        <taxon>Clostridia</taxon>
        <taxon>Peptostreptococcales</taxon>
        <taxon>Thermotaleaceae</taxon>
        <taxon>Anaeromicrobium</taxon>
    </lineage>
</organism>
<dbReference type="EMBL" id="NIBG01000001">
    <property type="protein sequence ID" value="PAB61256.1"/>
    <property type="molecule type" value="Genomic_DNA"/>
</dbReference>
<keyword evidence="10" id="KW-0282">Flagellum</keyword>
<comment type="caution">
    <text evidence="10">The sequence shown here is derived from an EMBL/GenBank/DDBJ whole genome shotgun (WGS) entry which is preliminary data.</text>
</comment>
<evidence type="ECO:0000256" key="7">
    <source>
        <dbReference type="ARBA" id="ARBA00023136"/>
    </source>
</evidence>
<dbReference type="Pfam" id="PF01313">
    <property type="entry name" value="Bac_export_3"/>
    <property type="match status" value="1"/>
</dbReference>
<comment type="similarity">
    <text evidence="2 9">Belongs to the FliQ/MopD/SpaQ family.</text>
</comment>
<dbReference type="RefSeq" id="WP_095130491.1">
    <property type="nucleotide sequence ID" value="NZ_NIBG01000001.1"/>
</dbReference>
<dbReference type="GO" id="GO:0009425">
    <property type="term" value="C:bacterial-type flagellum basal body"/>
    <property type="evidence" value="ECO:0007669"/>
    <property type="project" value="UniProtKB-SubCell"/>
</dbReference>
<accession>A0A267MP06</accession>
<dbReference type="PIRSF" id="PIRSF004669">
    <property type="entry name" value="FliQ"/>
    <property type="match status" value="1"/>
</dbReference>
<gene>
    <name evidence="9 10" type="primary">fliQ</name>
    <name evidence="10" type="ORF">CCE28_02170</name>
</gene>